<keyword evidence="2" id="KW-1185">Reference proteome</keyword>
<dbReference type="GO" id="GO:0006313">
    <property type="term" value="P:DNA transposition"/>
    <property type="evidence" value="ECO:0007669"/>
    <property type="project" value="InterPro"/>
</dbReference>
<protein>
    <recommendedName>
        <fullName evidence="3">Transposase IS200-like domain-containing protein</fullName>
    </recommendedName>
</protein>
<dbReference type="SUPFAM" id="SSF143422">
    <property type="entry name" value="Transposase IS200-like"/>
    <property type="match status" value="1"/>
</dbReference>
<evidence type="ECO:0008006" key="3">
    <source>
        <dbReference type="Google" id="ProtNLM"/>
    </source>
</evidence>
<reference evidence="1 2" key="1">
    <citation type="submission" date="2019-05" db="EMBL/GenBank/DDBJ databases">
        <title>Panacibacter sp. strain 17mud1-8 Genome sequencing and assembly.</title>
        <authorList>
            <person name="Chhetri G."/>
        </authorList>
    </citation>
    <scope>NUCLEOTIDE SEQUENCE [LARGE SCALE GENOMIC DNA]</scope>
    <source>
        <strain evidence="1 2">17mud1-8</strain>
    </source>
</reference>
<evidence type="ECO:0000313" key="2">
    <source>
        <dbReference type="Proteomes" id="UP000305848"/>
    </source>
</evidence>
<gene>
    <name evidence="1" type="ORF">FC093_20060</name>
</gene>
<dbReference type="Proteomes" id="UP000305848">
    <property type="component" value="Unassembled WGS sequence"/>
</dbReference>
<dbReference type="Gene3D" id="3.30.70.1290">
    <property type="entry name" value="Transposase IS200-like"/>
    <property type="match status" value="1"/>
</dbReference>
<dbReference type="GO" id="GO:0003677">
    <property type="term" value="F:DNA binding"/>
    <property type="evidence" value="ECO:0007669"/>
    <property type="project" value="InterPro"/>
</dbReference>
<proteinExistence type="predicted"/>
<comment type="caution">
    <text evidence="1">The sequence shown here is derived from an EMBL/GenBank/DDBJ whole genome shotgun (WGS) entry which is preliminary data.</text>
</comment>
<dbReference type="GO" id="GO:0004803">
    <property type="term" value="F:transposase activity"/>
    <property type="evidence" value="ECO:0007669"/>
    <property type="project" value="InterPro"/>
</dbReference>
<dbReference type="EMBL" id="SZQL01000021">
    <property type="protein sequence ID" value="TKK65407.1"/>
    <property type="molecule type" value="Genomic_DNA"/>
</dbReference>
<accession>A0A4U3KWI4</accession>
<dbReference type="AlphaFoldDB" id="A0A4U3KWI4"/>
<evidence type="ECO:0000313" key="1">
    <source>
        <dbReference type="EMBL" id="TKK65407.1"/>
    </source>
</evidence>
<organism evidence="1 2">
    <name type="scientific">Ilyomonas limi</name>
    <dbReference type="NCBI Taxonomy" id="2575867"/>
    <lineage>
        <taxon>Bacteria</taxon>
        <taxon>Pseudomonadati</taxon>
        <taxon>Bacteroidota</taxon>
        <taxon>Chitinophagia</taxon>
        <taxon>Chitinophagales</taxon>
        <taxon>Chitinophagaceae</taxon>
        <taxon>Ilyomonas</taxon>
    </lineage>
</organism>
<dbReference type="InterPro" id="IPR036515">
    <property type="entry name" value="Transposase_17_sf"/>
</dbReference>
<name>A0A4U3KWI4_9BACT</name>
<dbReference type="OrthoDB" id="9788881at2"/>
<sequence length="36" mass="4306">MDVYAWCIMTSHIHLIIGSKTSKLRDIMHNFKVFRL</sequence>